<dbReference type="GeneID" id="63743103"/>
<accession>A0A482JAM6</accession>
<name>A0A482JAM6_9CAUD</name>
<keyword evidence="2" id="KW-1185">Reference proteome</keyword>
<organism evidence="1 2">
    <name type="scientific">Mycobacterium phage Typha</name>
    <dbReference type="NCBI Taxonomy" id="2517971"/>
    <lineage>
        <taxon>Viruses</taxon>
        <taxon>Duplodnaviria</taxon>
        <taxon>Heunggongvirae</taxon>
        <taxon>Uroviricota</taxon>
        <taxon>Caudoviricetes</taxon>
        <taxon>Typhavirus</taxon>
        <taxon>Typhavirus typha</taxon>
    </lineage>
</organism>
<evidence type="ECO:0000313" key="2">
    <source>
        <dbReference type="Proteomes" id="UP000294565"/>
    </source>
</evidence>
<sequence>MTDTPITRVLDAEPVVDTCDVCHQRADTYTVTRPSDGKKSRRCHTHTGDQFDRAAVWR</sequence>
<dbReference type="RefSeq" id="YP_010049780.1">
    <property type="nucleotide sequence ID" value="NC_054393.1"/>
</dbReference>
<reference evidence="1 2" key="1">
    <citation type="submission" date="2019-02" db="EMBL/GenBank/DDBJ databases">
        <authorList>
            <person name="Kanzanas C."/>
            <person name="Smith M.A."/>
            <person name="Zack K.M."/>
            <person name="Garlena R.A."/>
            <person name="Russell D.A."/>
            <person name="Pope W.H."/>
            <person name="Jacobs-Sera D."/>
            <person name="Hatfull G.F."/>
        </authorList>
    </citation>
    <scope>NUCLEOTIDE SEQUENCE [LARGE SCALE GENOMIC DNA]</scope>
</reference>
<protein>
    <submittedName>
        <fullName evidence="1">Uncharacterized protein</fullName>
    </submittedName>
</protein>
<gene>
    <name evidence="1" type="primary">113</name>
    <name evidence="1" type="ORF">SEA_TYPHA_113</name>
</gene>
<dbReference type="EMBL" id="MK494099">
    <property type="protein sequence ID" value="QBP29768.1"/>
    <property type="molecule type" value="Genomic_DNA"/>
</dbReference>
<dbReference type="KEGG" id="vg:63743103"/>
<evidence type="ECO:0000313" key="1">
    <source>
        <dbReference type="EMBL" id="QBP29768.1"/>
    </source>
</evidence>
<dbReference type="Proteomes" id="UP000294565">
    <property type="component" value="Segment"/>
</dbReference>
<proteinExistence type="predicted"/>